<dbReference type="Gene3D" id="3.90.70.10">
    <property type="entry name" value="Cysteine proteinases"/>
    <property type="match status" value="1"/>
</dbReference>
<feature type="domain" description="Peptidase C39-like" evidence="1">
    <location>
        <begin position="61"/>
        <end position="221"/>
    </location>
</feature>
<gene>
    <name evidence="2" type="ORF">GLW05_00360</name>
</gene>
<name>A0A6I4ZUS3_9BACI</name>
<dbReference type="Proteomes" id="UP000468638">
    <property type="component" value="Unassembled WGS sequence"/>
</dbReference>
<dbReference type="InterPro" id="IPR016997">
    <property type="entry name" value="UCP032442"/>
</dbReference>
<dbReference type="AlphaFoldDB" id="A0A6I4ZUS3"/>
<dbReference type="EMBL" id="WMEQ01000001">
    <property type="protein sequence ID" value="MYL32057.1"/>
    <property type="molecule type" value="Genomic_DNA"/>
</dbReference>
<dbReference type="InterPro" id="IPR039564">
    <property type="entry name" value="Peptidase_C39-like"/>
</dbReference>
<comment type="caution">
    <text evidence="2">The sequence shown here is derived from an EMBL/GenBank/DDBJ whole genome shotgun (WGS) entry which is preliminary data.</text>
</comment>
<accession>A0A6I4ZUS3</accession>
<dbReference type="PIRSF" id="PIRSF032442">
    <property type="entry name" value="UCP032442"/>
    <property type="match status" value="1"/>
</dbReference>
<reference evidence="2 3" key="1">
    <citation type="submission" date="2019-11" db="EMBL/GenBank/DDBJ databases">
        <title>Genome sequences of 17 halophilic strains isolated from different environments.</title>
        <authorList>
            <person name="Furrow R.E."/>
        </authorList>
    </citation>
    <scope>NUCLEOTIDE SEQUENCE [LARGE SCALE GENOMIC DNA]</scope>
    <source>
        <strain evidence="2 3">22514_16_FS</strain>
    </source>
</reference>
<evidence type="ECO:0000313" key="3">
    <source>
        <dbReference type="Proteomes" id="UP000468638"/>
    </source>
</evidence>
<sequence>MKTTGMVMILLIIGLFLFTLVDGKMLDGKVGSKDLVKIKSLPDVEDTVVESSPSKPSAVLLDAPHIHQLPELPRGCEVTSLSMMLQHAGVNVDKMTLAEEVKKVPYKENGIYGDPNDGFVGNMYTYDEPGLSVFHEPLEELASQYLPNQVRNLTGSDLEKIKESLSNEAPVLVILASTYDKVPEDTWETWETQNGTIQISKKIHSVLVTGFNEESIFINDPLHATKNRPIDIENFKKAWEEFGKQAIALTSVD</sequence>
<dbReference type="PANTHER" id="PTHR37806">
    <property type="entry name" value="LMO0724 PROTEIN"/>
    <property type="match status" value="1"/>
</dbReference>
<proteinExistence type="predicted"/>
<dbReference type="OrthoDB" id="1164310at2"/>
<dbReference type="RefSeq" id="WP_160847382.1">
    <property type="nucleotide sequence ID" value="NZ_WMEQ01000001.1"/>
</dbReference>
<dbReference type="PANTHER" id="PTHR37806:SF1">
    <property type="entry name" value="PEPTIDASE C39-LIKE DOMAIN-CONTAINING PROTEIN"/>
    <property type="match status" value="1"/>
</dbReference>
<protein>
    <recommendedName>
        <fullName evidence="1">Peptidase C39-like domain-containing protein</fullName>
    </recommendedName>
</protein>
<dbReference type="Pfam" id="PF13529">
    <property type="entry name" value="Peptidase_C39_2"/>
    <property type="match status" value="1"/>
</dbReference>
<organism evidence="2 3">
    <name type="scientific">Pontibacillus yanchengensis</name>
    <dbReference type="NCBI Taxonomy" id="462910"/>
    <lineage>
        <taxon>Bacteria</taxon>
        <taxon>Bacillati</taxon>
        <taxon>Bacillota</taxon>
        <taxon>Bacilli</taxon>
        <taxon>Bacillales</taxon>
        <taxon>Bacillaceae</taxon>
        <taxon>Pontibacillus</taxon>
    </lineage>
</organism>
<evidence type="ECO:0000259" key="1">
    <source>
        <dbReference type="Pfam" id="PF13529"/>
    </source>
</evidence>
<evidence type="ECO:0000313" key="2">
    <source>
        <dbReference type="EMBL" id="MYL32057.1"/>
    </source>
</evidence>